<evidence type="ECO:0000259" key="5">
    <source>
        <dbReference type="Pfam" id="PF16403"/>
    </source>
</evidence>
<proteinExistence type="predicted"/>
<reference evidence="6 9" key="2">
    <citation type="submission" date="2019-07" db="EMBL/GenBank/DDBJ databases">
        <title>Whole genome shotgun sequence of Enterococcus thailandicus NBRC 101867.</title>
        <authorList>
            <person name="Hosoyama A."/>
            <person name="Uohara A."/>
            <person name="Ohji S."/>
            <person name="Ichikawa N."/>
        </authorList>
    </citation>
    <scope>NUCLEOTIDE SEQUENCE [LARGE SCALE GENOMIC DNA]</scope>
    <source>
        <strain evidence="6 9">NBRC 101867</strain>
    </source>
</reference>
<comment type="caution">
    <text evidence="7">The sequence shown here is derived from an EMBL/GenBank/DDBJ whole genome shotgun (WGS) entry which is preliminary data.</text>
</comment>
<dbReference type="InterPro" id="IPR013783">
    <property type="entry name" value="Ig-like_fold"/>
</dbReference>
<evidence type="ECO:0000256" key="1">
    <source>
        <dbReference type="ARBA" id="ARBA00022737"/>
    </source>
</evidence>
<feature type="domain" description="Pesticidal crystal protein Cry22Aa Ig-like" evidence="5">
    <location>
        <begin position="457"/>
        <end position="509"/>
    </location>
</feature>
<feature type="compositionally biased region" description="Low complexity" evidence="2">
    <location>
        <begin position="69"/>
        <end position="82"/>
    </location>
</feature>
<dbReference type="AlphaFoldDB" id="A0A179EVB9"/>
<gene>
    <name evidence="7" type="ORF">A6E74_01940</name>
    <name evidence="6" type="ORF">ETH01_21030</name>
</gene>
<feature type="chain" id="PRO_5038214124" description="Cell surface protein" evidence="3">
    <location>
        <begin position="24"/>
        <end position="722"/>
    </location>
</feature>
<evidence type="ECO:0000313" key="9">
    <source>
        <dbReference type="Proteomes" id="UP000321361"/>
    </source>
</evidence>
<evidence type="ECO:0000259" key="4">
    <source>
        <dbReference type="Pfam" id="PF06458"/>
    </source>
</evidence>
<keyword evidence="8" id="KW-1185">Reference proteome</keyword>
<feature type="compositionally biased region" description="Low complexity" evidence="2">
    <location>
        <begin position="37"/>
        <end position="61"/>
    </location>
</feature>
<dbReference type="EMBL" id="BJUG01000012">
    <property type="protein sequence ID" value="GEK37816.1"/>
    <property type="molecule type" value="Genomic_DNA"/>
</dbReference>
<evidence type="ECO:0000313" key="7">
    <source>
        <dbReference type="EMBL" id="OAQ57155.1"/>
    </source>
</evidence>
<dbReference type="Gene3D" id="2.60.40.10">
    <property type="entry name" value="Immunoglobulins"/>
    <property type="match status" value="1"/>
</dbReference>
<evidence type="ECO:0008006" key="10">
    <source>
        <dbReference type="Google" id="ProtNLM"/>
    </source>
</evidence>
<evidence type="ECO:0000256" key="2">
    <source>
        <dbReference type="SAM" id="MobiDB-lite"/>
    </source>
</evidence>
<feature type="region of interest" description="Disordered" evidence="2">
    <location>
        <begin position="37"/>
        <end position="89"/>
    </location>
</feature>
<organism evidence="7 8">
    <name type="scientific">Enterococcus thailandicus</name>
    <dbReference type="NCBI Taxonomy" id="417368"/>
    <lineage>
        <taxon>Bacteria</taxon>
        <taxon>Bacillati</taxon>
        <taxon>Bacillota</taxon>
        <taxon>Bacilli</taxon>
        <taxon>Lactobacillales</taxon>
        <taxon>Enterococcaceae</taxon>
        <taxon>Enterococcus</taxon>
    </lineage>
</organism>
<dbReference type="Proteomes" id="UP000078516">
    <property type="component" value="Unassembled WGS sequence"/>
</dbReference>
<feature type="signal peptide" evidence="3">
    <location>
        <begin position="1"/>
        <end position="23"/>
    </location>
</feature>
<dbReference type="InterPro" id="IPR032179">
    <property type="entry name" value="Cry22Aa_Ig-like"/>
</dbReference>
<dbReference type="Proteomes" id="UP000321361">
    <property type="component" value="Unassembled WGS sequence"/>
</dbReference>
<dbReference type="Pfam" id="PF16403">
    <property type="entry name" value="Bact_surface_Ig-like"/>
    <property type="match status" value="1"/>
</dbReference>
<dbReference type="OrthoDB" id="2317670at2"/>
<keyword evidence="3" id="KW-0732">Signal</keyword>
<protein>
    <recommendedName>
        <fullName evidence="10">Cell surface protein</fullName>
    </recommendedName>
</protein>
<reference evidence="7 8" key="1">
    <citation type="submission" date="2016-04" db="EMBL/GenBank/DDBJ databases">
        <title>Draft genome of an Enterococcus thailandicus strain isolated from bovine feces.</title>
        <authorList>
            <person name="Beukers A.G."/>
            <person name="Zaheer R."/>
            <person name="Goji N."/>
            <person name="Cook S.R."/>
            <person name="Amoako K."/>
            <person name="Chaves A.V."/>
            <person name="Ward M.P."/>
            <person name="Mcallister T.A."/>
        </authorList>
    </citation>
    <scope>NUCLEOTIDE SEQUENCE [LARGE SCALE GENOMIC DNA]</scope>
    <source>
        <strain evidence="7 8">F0711D 46</strain>
    </source>
</reference>
<feature type="domain" description="MucBP" evidence="4">
    <location>
        <begin position="517"/>
        <end position="579"/>
    </location>
</feature>
<dbReference type="Gene3D" id="3.10.20.320">
    <property type="entry name" value="Putative peptidoglycan bound protein (lpxtg motif)"/>
    <property type="match status" value="1"/>
</dbReference>
<dbReference type="EMBL" id="LWMN01000001">
    <property type="protein sequence ID" value="OAQ57155.1"/>
    <property type="molecule type" value="Genomic_DNA"/>
</dbReference>
<accession>A0A179EVB9</accession>
<dbReference type="Pfam" id="PF06458">
    <property type="entry name" value="MucBP"/>
    <property type="match status" value="1"/>
</dbReference>
<evidence type="ECO:0000313" key="8">
    <source>
        <dbReference type="Proteomes" id="UP000078516"/>
    </source>
</evidence>
<name>A0A179EVB9_ENTTH</name>
<evidence type="ECO:0000313" key="6">
    <source>
        <dbReference type="EMBL" id="GEK37816.1"/>
    </source>
</evidence>
<dbReference type="RefSeq" id="WP_067481237.1">
    <property type="nucleotide sequence ID" value="NZ_BJUG01000012.1"/>
</dbReference>
<sequence length="722" mass="78754">MKSSAYKKFVLLSSVFLTLSVTNDLVTIVYAETADQTTLSSEATETTTTQTSENLSETTNTSEKESSEKNISSSIITETETSATEKETTADDAIKKDVLPGITPKIATGSVSYKANSSEYTLNTTYTGTITLSNKDGDSIPAGTTIVISIPSEAIDYSTIDLTDENISNYFDVTIDESAGTLTFVVKKDIVGNTTISADFHTKVIGTPGTTYNVSATTTSNGQDIPTIVGTPKLKVNTNTPPIYNYVNSYWGISNSNPGNFVARDGSDIGGLPTGNFNRTSDVIQNFIEVNYTGENILPSDCFYRFAWYIEPVGNGKVTITDEDIANIVVRDTLTQAVIPKQYYKVYRDSGKPDNNEIWIDLQSEDVSGGYIKRDGRYEASVSAHANNDSITYPSQAYIYMATANGGNIGGGAHFDLNNRFLTTGDSTVFANLTVEDKTFYVGDLTDENIKEKLLENITARDTEDGDISKDVTVDYSSVQPNTPDKYQVTYSVTNSSGHLSTKTATVTILEKQDGAPVTVKYVDEDQNEIAEAKVLNGKVGDPYTSQAATIDNYTLLDEPDNKEGQFTDKPQTVTYIYQGKLLFVDAPTQLQFGEHTISAGDETYSLESLDKNLLVQDLRKNGSTWSLTAKLNQEFIGTTTSKKLGATLYYNNPTQGKQAITTDESVVIHNQTTSNHDEQNVSQDWQSKPDTLQLFVPGGKAVADTYDATIEWDLNDVVANE</sequence>
<evidence type="ECO:0000256" key="3">
    <source>
        <dbReference type="SAM" id="SignalP"/>
    </source>
</evidence>
<dbReference type="InterPro" id="IPR009459">
    <property type="entry name" value="MucBP_dom"/>
</dbReference>
<keyword evidence="1" id="KW-0677">Repeat</keyword>